<feature type="region of interest" description="Disordered" evidence="1">
    <location>
        <begin position="75"/>
        <end position="112"/>
    </location>
</feature>
<sequence>MSPAAPPLDPPGVVEEGLRVGEPRAAEELNHMVVTVSEAVDLVSYRHPAAAGWARPVHDYRRIAHVLRLHQFPAGRTPGPCLRYSPFRPPTEGRSVGRLRPHRAPGRPARPP</sequence>
<protein>
    <submittedName>
        <fullName evidence="2">Uncharacterized protein</fullName>
    </submittedName>
</protein>
<organism evidence="2 3">
    <name type="scientific">Streptomyces phage Chymera</name>
    <dbReference type="NCBI Taxonomy" id="1821728"/>
    <lineage>
        <taxon>Viruses</taxon>
        <taxon>Duplodnaviria</taxon>
        <taxon>Heunggongvirae</taxon>
        <taxon>Uroviricota</taxon>
        <taxon>Caudoviricetes</taxon>
        <taxon>Chymeravirus</taxon>
        <taxon>Chymeravirus chymera</taxon>
    </lineage>
</organism>
<dbReference type="Proteomes" id="UP000223789">
    <property type="component" value="Segment"/>
</dbReference>
<proteinExistence type="predicted"/>
<evidence type="ECO:0000313" key="3">
    <source>
        <dbReference type="Proteomes" id="UP000223789"/>
    </source>
</evidence>
<dbReference type="EMBL" id="KU958700">
    <property type="protein sequence ID" value="AMS01582.1"/>
    <property type="molecule type" value="Genomic_DNA"/>
</dbReference>
<name>A0A142K649_9CAUD</name>
<evidence type="ECO:0000313" key="2">
    <source>
        <dbReference type="EMBL" id="AMS01582.1"/>
    </source>
</evidence>
<keyword evidence="3" id="KW-1185">Reference proteome</keyword>
<accession>A0A142K649</accession>
<gene>
    <name evidence="2" type="ORF">SEA_CHYMERA_23</name>
</gene>
<evidence type="ECO:0000256" key="1">
    <source>
        <dbReference type="SAM" id="MobiDB-lite"/>
    </source>
</evidence>
<reference evidence="2 3" key="1">
    <citation type="submission" date="2016-03" db="EMBL/GenBank/DDBJ databases">
        <authorList>
            <person name="Ploux O."/>
        </authorList>
    </citation>
    <scope>NUCLEOTIDE SEQUENCE [LARGE SCALE GENOMIC DNA]</scope>
</reference>